<keyword evidence="2" id="KW-0472">Membrane</keyword>
<sequence length="166" mass="18165">MVFRLLPRRLRLLGVRRISTPVLAIILVVVVIVVLISVLPSHDIHSSEADTSDSRGSAQSWRQSPVGANDGEQVVRPDVKEVSNNLPQFRDQMLGNFEDAVVGGDAHPGGGGARPGDNGHKYLLEGEGIDWNEVNAKKNEYGMNIVASDHIPMDRSVPDLRHDECK</sequence>
<reference evidence="3" key="1">
    <citation type="submission" date="2020-11" db="EMBL/GenBank/DDBJ databases">
        <authorList>
            <person name="Tran Van P."/>
        </authorList>
    </citation>
    <scope>NUCLEOTIDE SEQUENCE</scope>
</reference>
<feature type="region of interest" description="Disordered" evidence="1">
    <location>
        <begin position="45"/>
        <end position="76"/>
    </location>
</feature>
<evidence type="ECO:0000256" key="1">
    <source>
        <dbReference type="SAM" id="MobiDB-lite"/>
    </source>
</evidence>
<feature type="non-terminal residue" evidence="3">
    <location>
        <position position="1"/>
    </location>
</feature>
<organism evidence="3">
    <name type="scientific">Oppiella nova</name>
    <dbReference type="NCBI Taxonomy" id="334625"/>
    <lineage>
        <taxon>Eukaryota</taxon>
        <taxon>Metazoa</taxon>
        <taxon>Ecdysozoa</taxon>
        <taxon>Arthropoda</taxon>
        <taxon>Chelicerata</taxon>
        <taxon>Arachnida</taxon>
        <taxon>Acari</taxon>
        <taxon>Acariformes</taxon>
        <taxon>Sarcoptiformes</taxon>
        <taxon>Oribatida</taxon>
        <taxon>Brachypylina</taxon>
        <taxon>Oppioidea</taxon>
        <taxon>Oppiidae</taxon>
        <taxon>Oppiella</taxon>
    </lineage>
</organism>
<feature type="compositionally biased region" description="Polar residues" evidence="1">
    <location>
        <begin position="54"/>
        <end position="63"/>
    </location>
</feature>
<name>A0A7R9MTR2_9ACAR</name>
<feature type="transmembrane region" description="Helical" evidence="2">
    <location>
        <begin position="21"/>
        <end position="39"/>
    </location>
</feature>
<accession>A0A7R9MTR2</accession>
<proteinExistence type="predicted"/>
<dbReference type="EMBL" id="CAJPVJ010054219">
    <property type="protein sequence ID" value="CAG2183478.1"/>
    <property type="molecule type" value="Genomic_DNA"/>
</dbReference>
<dbReference type="Gene3D" id="3.90.550.10">
    <property type="entry name" value="Spore Coat Polysaccharide Biosynthesis Protein SpsA, Chain A"/>
    <property type="match status" value="1"/>
</dbReference>
<dbReference type="InterPro" id="IPR029044">
    <property type="entry name" value="Nucleotide-diphossugar_trans"/>
</dbReference>
<evidence type="ECO:0000313" key="4">
    <source>
        <dbReference type="Proteomes" id="UP000728032"/>
    </source>
</evidence>
<evidence type="ECO:0000313" key="3">
    <source>
        <dbReference type="EMBL" id="CAD7666462.1"/>
    </source>
</evidence>
<dbReference type="Proteomes" id="UP000728032">
    <property type="component" value="Unassembled WGS sequence"/>
</dbReference>
<keyword evidence="2" id="KW-1133">Transmembrane helix</keyword>
<dbReference type="EMBL" id="OC969044">
    <property type="protein sequence ID" value="CAD7666462.1"/>
    <property type="molecule type" value="Genomic_DNA"/>
</dbReference>
<evidence type="ECO:0000256" key="2">
    <source>
        <dbReference type="SAM" id="Phobius"/>
    </source>
</evidence>
<gene>
    <name evidence="3" type="ORF">ONB1V03_LOCUS22898</name>
</gene>
<keyword evidence="2" id="KW-0812">Transmembrane</keyword>
<keyword evidence="4" id="KW-1185">Reference proteome</keyword>
<protein>
    <submittedName>
        <fullName evidence="3">Uncharacterized protein</fullName>
    </submittedName>
</protein>
<dbReference type="AlphaFoldDB" id="A0A7R9MTR2"/>
<dbReference type="OrthoDB" id="6072411at2759"/>